<dbReference type="InterPro" id="IPR029063">
    <property type="entry name" value="SAM-dependent_MTases_sf"/>
</dbReference>
<evidence type="ECO:0000259" key="7">
    <source>
        <dbReference type="Pfam" id="PF01555"/>
    </source>
</evidence>
<organism evidence="8 9">
    <name type="scientific">Nitrosococcus oceani C-27</name>
    <dbReference type="NCBI Taxonomy" id="314279"/>
    <lineage>
        <taxon>Bacteria</taxon>
        <taxon>Pseudomonadati</taxon>
        <taxon>Pseudomonadota</taxon>
        <taxon>Gammaproteobacteria</taxon>
        <taxon>Chromatiales</taxon>
        <taxon>Chromatiaceae</taxon>
        <taxon>Nitrosococcus</taxon>
    </lineage>
</organism>
<evidence type="ECO:0000256" key="1">
    <source>
        <dbReference type="ARBA" id="ARBA00006594"/>
    </source>
</evidence>
<comment type="catalytic activity">
    <reaction evidence="6">
        <text>a 2'-deoxyadenosine in DNA + S-adenosyl-L-methionine = an N(6)-methyl-2'-deoxyadenosine in DNA + S-adenosyl-L-homocysteine + H(+)</text>
        <dbReference type="Rhea" id="RHEA:15197"/>
        <dbReference type="Rhea" id="RHEA-COMP:12418"/>
        <dbReference type="Rhea" id="RHEA-COMP:12419"/>
        <dbReference type="ChEBI" id="CHEBI:15378"/>
        <dbReference type="ChEBI" id="CHEBI:57856"/>
        <dbReference type="ChEBI" id="CHEBI:59789"/>
        <dbReference type="ChEBI" id="CHEBI:90615"/>
        <dbReference type="ChEBI" id="CHEBI:90616"/>
        <dbReference type="EC" id="2.1.1.72"/>
    </reaction>
</comment>
<evidence type="ECO:0000256" key="4">
    <source>
        <dbReference type="ARBA" id="ARBA00022679"/>
    </source>
</evidence>
<dbReference type="AlphaFoldDB" id="A0A0E2YYD0"/>
<keyword evidence="5" id="KW-0949">S-adenosyl-L-methionine</keyword>
<evidence type="ECO:0000313" key="8">
    <source>
        <dbReference type="EMBL" id="KFI17951.1"/>
    </source>
</evidence>
<dbReference type="Proteomes" id="UP000028839">
    <property type="component" value="Unassembled WGS sequence"/>
</dbReference>
<dbReference type="GO" id="GO:0032259">
    <property type="term" value="P:methylation"/>
    <property type="evidence" value="ECO:0007669"/>
    <property type="project" value="UniProtKB-KW"/>
</dbReference>
<keyword evidence="3 8" id="KW-0489">Methyltransferase</keyword>
<dbReference type="Pfam" id="PF01555">
    <property type="entry name" value="N6_N4_Mtase"/>
    <property type="match status" value="1"/>
</dbReference>
<dbReference type="SUPFAM" id="SSF53335">
    <property type="entry name" value="S-adenosyl-L-methionine-dependent methyltransferases"/>
    <property type="match status" value="1"/>
</dbReference>
<proteinExistence type="inferred from homology"/>
<dbReference type="EC" id="2.1.1.72" evidence="2"/>
<dbReference type="EMBL" id="JPGN01000230">
    <property type="protein sequence ID" value="KFI17951.1"/>
    <property type="molecule type" value="Genomic_DNA"/>
</dbReference>
<dbReference type="GO" id="GO:0008170">
    <property type="term" value="F:N-methyltransferase activity"/>
    <property type="evidence" value="ECO:0007669"/>
    <property type="project" value="InterPro"/>
</dbReference>
<evidence type="ECO:0000256" key="3">
    <source>
        <dbReference type="ARBA" id="ARBA00022603"/>
    </source>
</evidence>
<dbReference type="PRINTS" id="PR00506">
    <property type="entry name" value="D21N6MTFRASE"/>
</dbReference>
<evidence type="ECO:0000256" key="2">
    <source>
        <dbReference type="ARBA" id="ARBA00011900"/>
    </source>
</evidence>
<name>A0A0E2YYD0_9GAMM</name>
<dbReference type="HOGENOM" id="CLU_2066416_0_0_6"/>
<evidence type="ECO:0000256" key="6">
    <source>
        <dbReference type="ARBA" id="ARBA00047942"/>
    </source>
</evidence>
<comment type="similarity">
    <text evidence="1">Belongs to the N(4)/N(6)-methyltransferase family.</text>
</comment>
<feature type="domain" description="DNA methylase N-4/N-6" evidence="7">
    <location>
        <begin position="69"/>
        <end position="119"/>
    </location>
</feature>
<dbReference type="InterPro" id="IPR002941">
    <property type="entry name" value="DNA_methylase_N4/N6"/>
</dbReference>
<reference evidence="8 9" key="1">
    <citation type="submission" date="2014-07" db="EMBL/GenBank/DDBJ databases">
        <title>Comparative analysis of Nitrosococcus oceani genome inventories of strains from Pacific and Atlantic gyres.</title>
        <authorList>
            <person name="Lim C.K."/>
            <person name="Wang L."/>
            <person name="Sayavedra-Soto L.A."/>
            <person name="Klotz M.G."/>
        </authorList>
    </citation>
    <scope>NUCLEOTIDE SEQUENCE [LARGE SCALE GENOMIC DNA]</scope>
    <source>
        <strain evidence="8 9">C-27</strain>
    </source>
</reference>
<feature type="non-terminal residue" evidence="8">
    <location>
        <position position="119"/>
    </location>
</feature>
<dbReference type="GO" id="GO:0009007">
    <property type="term" value="F:site-specific DNA-methyltransferase (adenine-specific) activity"/>
    <property type="evidence" value="ECO:0007669"/>
    <property type="project" value="UniProtKB-EC"/>
</dbReference>
<accession>A0A0E2YYD0</accession>
<sequence length="119" mass="13748">MASNQKLELTWIGKEKRAKLEPRILLEDPEKSYHAKQRVSESDVFDNRLIFGDNLLALKALEQEFAGEVKCVFIDPPYNTGSAFTHYDDGLEHSIWLGLMRDRLEIIKRLLSNDGSLWI</sequence>
<keyword evidence="4" id="KW-0808">Transferase</keyword>
<evidence type="ECO:0000256" key="5">
    <source>
        <dbReference type="ARBA" id="ARBA00022691"/>
    </source>
</evidence>
<dbReference type="Gene3D" id="3.40.50.150">
    <property type="entry name" value="Vaccinia Virus protein VP39"/>
    <property type="match status" value="1"/>
</dbReference>
<evidence type="ECO:0000313" key="9">
    <source>
        <dbReference type="Proteomes" id="UP000028839"/>
    </source>
</evidence>
<gene>
    <name evidence="8" type="ORF">IB75_17105</name>
</gene>
<comment type="caution">
    <text evidence="8">The sequence shown here is derived from an EMBL/GenBank/DDBJ whole genome shotgun (WGS) entry which is preliminary data.</text>
</comment>
<protein>
    <recommendedName>
        <fullName evidence="2">site-specific DNA-methyltransferase (adenine-specific)</fullName>
        <ecNumber evidence="2">2.1.1.72</ecNumber>
    </recommendedName>
</protein>
<dbReference type="InterPro" id="IPR002295">
    <property type="entry name" value="N4/N6-MTase_EcoPI_Mod-like"/>
</dbReference>
<dbReference type="GO" id="GO:0003677">
    <property type="term" value="F:DNA binding"/>
    <property type="evidence" value="ECO:0007669"/>
    <property type="project" value="InterPro"/>
</dbReference>